<name>A0ABT6FAN7_9BACT</name>
<sequence length="161" mass="17294">MADDLATYLTDHMAGSVAALELLDRLEKAHGGDPVGATAAQLLDEIGRERTILDGLAERVGASMTLPRKAASWIAEKATQLKLRYDDPGDGSLRLLESFEALSLGIEGKRLLWKSLSTASARRPEFVGPDYDALIAAAEDQRRRVEVHRLAAADSVAGEPA</sequence>
<evidence type="ECO:0000313" key="1">
    <source>
        <dbReference type="EMBL" id="MDG3004592.1"/>
    </source>
</evidence>
<accession>A0ABT6FAN7</accession>
<proteinExistence type="predicted"/>
<reference evidence="1 2" key="1">
    <citation type="submission" date="2023-03" db="EMBL/GenBank/DDBJ databases">
        <title>Paludisphaera mucosa sp. nov. a novel planctomycete from northern fen.</title>
        <authorList>
            <person name="Ivanova A."/>
        </authorList>
    </citation>
    <scope>NUCLEOTIDE SEQUENCE [LARGE SCALE GENOMIC DNA]</scope>
    <source>
        <strain evidence="1 2">Pla2</strain>
    </source>
</reference>
<dbReference type="RefSeq" id="WP_277860947.1">
    <property type="nucleotide sequence ID" value="NZ_JARRAG010000002.1"/>
</dbReference>
<gene>
    <name evidence="1" type="ORF">PZE19_12465</name>
</gene>
<keyword evidence="2" id="KW-1185">Reference proteome</keyword>
<comment type="caution">
    <text evidence="1">The sequence shown here is derived from an EMBL/GenBank/DDBJ whole genome shotgun (WGS) entry which is preliminary data.</text>
</comment>
<dbReference type="EMBL" id="JARRAG010000002">
    <property type="protein sequence ID" value="MDG3004592.1"/>
    <property type="molecule type" value="Genomic_DNA"/>
</dbReference>
<evidence type="ECO:0000313" key="2">
    <source>
        <dbReference type="Proteomes" id="UP001216907"/>
    </source>
</evidence>
<organism evidence="1 2">
    <name type="scientific">Paludisphaera mucosa</name>
    <dbReference type="NCBI Taxonomy" id="3030827"/>
    <lineage>
        <taxon>Bacteria</taxon>
        <taxon>Pseudomonadati</taxon>
        <taxon>Planctomycetota</taxon>
        <taxon>Planctomycetia</taxon>
        <taxon>Isosphaerales</taxon>
        <taxon>Isosphaeraceae</taxon>
        <taxon>Paludisphaera</taxon>
    </lineage>
</organism>
<protein>
    <submittedName>
        <fullName evidence="1">Uncharacterized protein</fullName>
    </submittedName>
</protein>
<dbReference type="Proteomes" id="UP001216907">
    <property type="component" value="Unassembled WGS sequence"/>
</dbReference>